<dbReference type="Gene3D" id="3.20.20.150">
    <property type="entry name" value="Divalent-metal-dependent TIM barrel enzymes"/>
    <property type="match status" value="1"/>
</dbReference>
<dbReference type="OrthoDB" id="9804047at2"/>
<dbReference type="Pfam" id="PF01261">
    <property type="entry name" value="AP_endonuc_2"/>
    <property type="match status" value="1"/>
</dbReference>
<keyword evidence="2" id="KW-0413">Isomerase</keyword>
<evidence type="ECO:0000259" key="1">
    <source>
        <dbReference type="Pfam" id="PF01261"/>
    </source>
</evidence>
<organism evidence="2 3">
    <name type="scientific">Bauldia litoralis</name>
    <dbReference type="NCBI Taxonomy" id="665467"/>
    <lineage>
        <taxon>Bacteria</taxon>
        <taxon>Pseudomonadati</taxon>
        <taxon>Pseudomonadota</taxon>
        <taxon>Alphaproteobacteria</taxon>
        <taxon>Hyphomicrobiales</taxon>
        <taxon>Kaistiaceae</taxon>
        <taxon>Bauldia</taxon>
    </lineage>
</organism>
<reference evidence="2 3" key="1">
    <citation type="submission" date="2016-10" db="EMBL/GenBank/DDBJ databases">
        <authorList>
            <person name="de Groot N.N."/>
        </authorList>
    </citation>
    <scope>NUCLEOTIDE SEQUENCE [LARGE SCALE GENOMIC DNA]</scope>
    <source>
        <strain evidence="2 3">ATCC 35022</strain>
    </source>
</reference>
<dbReference type="InterPro" id="IPR013022">
    <property type="entry name" value="Xyl_isomerase-like_TIM-brl"/>
</dbReference>
<dbReference type="RefSeq" id="WP_090881140.1">
    <property type="nucleotide sequence ID" value="NZ_FMXQ01000015.1"/>
</dbReference>
<dbReference type="EMBL" id="FMXQ01000015">
    <property type="protein sequence ID" value="SDB58495.1"/>
    <property type="molecule type" value="Genomic_DNA"/>
</dbReference>
<sequence length="265" mass="27920">MEPRNQVAGNTNSYHSYSLNEALEGIAGAGFRYVELSAVRGWTEHVPLGASAAELDGIKRKLAELNLTPVSVGGHSDVSTDEGFTLALQALDLCSALGIKVMITAAGREGGEDAFFANMRQLAKSAGARSIELAIEIAGDMAPTGIAALDVISRVDQPNVAINYDTANVEYYGGVKAVDDLPTVVGRLAHVHLKDKLGGKGEWDFPAIGDGHVDFPAVLDILRSGGFTGPLSVEVEFLGEPWPALDEVNRAMKASFDQLTALGVT</sequence>
<accession>A0A1G6ENN5</accession>
<evidence type="ECO:0000313" key="2">
    <source>
        <dbReference type="EMBL" id="SDB58495.1"/>
    </source>
</evidence>
<gene>
    <name evidence="2" type="ORF">SAMN02982931_04696</name>
</gene>
<dbReference type="SUPFAM" id="SSF51658">
    <property type="entry name" value="Xylose isomerase-like"/>
    <property type="match status" value="1"/>
</dbReference>
<dbReference type="InterPro" id="IPR036237">
    <property type="entry name" value="Xyl_isomerase-like_sf"/>
</dbReference>
<feature type="domain" description="Xylose isomerase-like TIM barrel" evidence="1">
    <location>
        <begin position="26"/>
        <end position="237"/>
    </location>
</feature>
<dbReference type="PANTHER" id="PTHR12110:SF41">
    <property type="entry name" value="INOSOSE DEHYDRATASE"/>
    <property type="match status" value="1"/>
</dbReference>
<dbReference type="GO" id="GO:0016853">
    <property type="term" value="F:isomerase activity"/>
    <property type="evidence" value="ECO:0007669"/>
    <property type="project" value="UniProtKB-KW"/>
</dbReference>
<dbReference type="STRING" id="665467.SAMN02982931_04696"/>
<evidence type="ECO:0000313" key="3">
    <source>
        <dbReference type="Proteomes" id="UP000199071"/>
    </source>
</evidence>
<proteinExistence type="predicted"/>
<dbReference type="InterPro" id="IPR050312">
    <property type="entry name" value="IolE/XylAMocC-like"/>
</dbReference>
<name>A0A1G6ENN5_9HYPH</name>
<dbReference type="Proteomes" id="UP000199071">
    <property type="component" value="Unassembled WGS sequence"/>
</dbReference>
<keyword evidence="3" id="KW-1185">Reference proteome</keyword>
<dbReference type="PANTHER" id="PTHR12110">
    <property type="entry name" value="HYDROXYPYRUVATE ISOMERASE"/>
    <property type="match status" value="1"/>
</dbReference>
<dbReference type="AlphaFoldDB" id="A0A1G6ENN5"/>
<protein>
    <submittedName>
        <fullName evidence="2">Xylose isomerase-like TIM barrel</fullName>
    </submittedName>
</protein>